<dbReference type="RefSeq" id="WP_371437062.1">
    <property type="nucleotide sequence ID" value="NZ_JBHSRS010000082.1"/>
</dbReference>
<dbReference type="EMBL" id="JBHSRS010000082">
    <property type="protein sequence ID" value="MFC6283327.1"/>
    <property type="molecule type" value="Genomic_DNA"/>
</dbReference>
<evidence type="ECO:0000256" key="2">
    <source>
        <dbReference type="SAM" id="SignalP"/>
    </source>
</evidence>
<feature type="chain" id="PRO_5046990117" evidence="2">
    <location>
        <begin position="29"/>
        <end position="154"/>
    </location>
</feature>
<organism evidence="3 4">
    <name type="scientific">Polaromonas aquatica</name>
    <dbReference type="NCBI Taxonomy" id="332657"/>
    <lineage>
        <taxon>Bacteria</taxon>
        <taxon>Pseudomonadati</taxon>
        <taxon>Pseudomonadota</taxon>
        <taxon>Betaproteobacteria</taxon>
        <taxon>Burkholderiales</taxon>
        <taxon>Comamonadaceae</taxon>
        <taxon>Polaromonas</taxon>
    </lineage>
</organism>
<sequence length="154" mass="17113">MNRCTYFLTAALTCLVLSSGLLPLPASAQTEEVKPNVRQFPKTAYRGELIVFSAPEITMDGKPDRLSPAVRIFDINDKLVLSGTLSTLKLVVNYMRDNTGLVHHVWILNSEEIKQKMPGRDGTGVSTNIRFMSDTPPASDDGNTPYDQLPRFKQ</sequence>
<evidence type="ECO:0000313" key="3">
    <source>
        <dbReference type="EMBL" id="MFC6283327.1"/>
    </source>
</evidence>
<keyword evidence="4" id="KW-1185">Reference proteome</keyword>
<accession>A0ABW1U2Q4</accession>
<feature type="region of interest" description="Disordered" evidence="1">
    <location>
        <begin position="117"/>
        <end position="154"/>
    </location>
</feature>
<comment type="caution">
    <text evidence="3">The sequence shown here is derived from an EMBL/GenBank/DDBJ whole genome shotgun (WGS) entry which is preliminary data.</text>
</comment>
<evidence type="ECO:0000313" key="4">
    <source>
        <dbReference type="Proteomes" id="UP001596270"/>
    </source>
</evidence>
<gene>
    <name evidence="3" type="ORF">ACFQND_19040</name>
</gene>
<dbReference type="Proteomes" id="UP001596270">
    <property type="component" value="Unassembled WGS sequence"/>
</dbReference>
<evidence type="ECO:0000256" key="1">
    <source>
        <dbReference type="SAM" id="MobiDB-lite"/>
    </source>
</evidence>
<name>A0ABW1U2Q4_9BURK</name>
<reference evidence="4" key="1">
    <citation type="journal article" date="2019" name="Int. J. Syst. Evol. Microbiol.">
        <title>The Global Catalogue of Microorganisms (GCM) 10K type strain sequencing project: providing services to taxonomists for standard genome sequencing and annotation.</title>
        <authorList>
            <consortium name="The Broad Institute Genomics Platform"/>
            <consortium name="The Broad Institute Genome Sequencing Center for Infectious Disease"/>
            <person name="Wu L."/>
            <person name="Ma J."/>
        </authorList>
    </citation>
    <scope>NUCLEOTIDE SEQUENCE [LARGE SCALE GENOMIC DNA]</scope>
    <source>
        <strain evidence="4">CCUG 39402</strain>
    </source>
</reference>
<feature type="signal peptide" evidence="2">
    <location>
        <begin position="1"/>
        <end position="28"/>
    </location>
</feature>
<protein>
    <submittedName>
        <fullName evidence="3">Uncharacterized protein</fullName>
    </submittedName>
</protein>
<proteinExistence type="predicted"/>
<keyword evidence="2" id="KW-0732">Signal</keyword>